<dbReference type="Gene3D" id="1.10.1410.10">
    <property type="match status" value="1"/>
</dbReference>
<dbReference type="InterPro" id="IPR036961">
    <property type="entry name" value="Kinesin_motor_dom_sf"/>
</dbReference>
<dbReference type="InterPro" id="IPR019821">
    <property type="entry name" value="Kinesin_motor_CS"/>
</dbReference>
<organism evidence="9 10">
    <name type="scientific">Perkinsus olseni</name>
    <name type="common">Perkinsus atlanticus</name>
    <dbReference type="NCBI Taxonomy" id="32597"/>
    <lineage>
        <taxon>Eukaryota</taxon>
        <taxon>Sar</taxon>
        <taxon>Alveolata</taxon>
        <taxon>Perkinsozoa</taxon>
        <taxon>Perkinsea</taxon>
        <taxon>Perkinsida</taxon>
        <taxon>Perkinsidae</taxon>
        <taxon>Perkinsus</taxon>
    </lineage>
</organism>
<sequence>MSDNEITVEASESSTAAPAAPNDAYEAFIEQFITPEEEEMNKERAGYPFRRAKNKSMRDLLRRPREKKAAAEAGTVGEEGDNFMSVSTSSNTVPEAFEGIVASSRPAAAMSQAPPWWPKGGYDPHLPMHLMLHEELVDYTKWVALNDDEVNAREEFIARINGACKDLWPECELKVFGSFLSGLSLPCGDIDLSLQNVPVGAVEAVRMLSDKLLSQGQLKELELRETARVPIVKLVDVLPPYVEVDVSVHDNSSGEPDSSDTTKFVMREGVNNYLAACLVIAFLQQHPTSFGYSHSAEGNESLGHLLVDMLQWLGRDFRCDIYGLSVTNGGRMFSKAERRFDVVNKRNHSNDIICMESPLEPSSDIGNKCFQWRTVRASLFHASMTLCDYVHHWDQNRGRSLIQPMVMGRGSAEVEAIFERYHGEGRDVKISGEKPMSKPVRIELDRSDTSSSLEKQVESVTAASWRTSATSISLPMTEWRGASQRGGQPSPEGFPPATPSPIRRTNHQREEPTKYEVTVDHVFNLEPTEEVYAAVFKETVSSLKSGVNGALLAYGQTGSGKTYSMFGSRMDGRRTKGIVHFAAEDIFAFIEADPSIEYLVRMSYLEVYNERVNDLLRPFSPGSRNLPVRENMKGSPGEFYVEGLKEKIVRSSSEIISALERAEDRRRAVASSQFNEISSRSHGMCFIKVESHNPSEDELTRVGVLCIVDLAGSERADDITNRLETCSINKSLFFLRETINRLSSWSLGARSAILVTLHPGSQRSVIEHSVSSLRFATRAATVAVSAKPMIEKLKSVSPDRKTSPRAGVNYVSDNRDLDAIVLRLHQAATNLKRRQAALVATAEHLLARMDQEGDGEGDSREEEFSHDEGSTCAVCNTRRKLLTAARRTMWRGTPAEKSCGPPKGNDVSQLISAIDFQNGRFDSPSETTADASDDSGMTAAISETASQTQQLREARKEAAKAKKEIERLQDQAKAEALLRSPAPAQQSPKREHPTGVGAIRVPVLKMRGSGLLGNSEDLQKPSMTSSNPDSPPPLPKVSRRKPPRDLPAVVKYRALIRPPSANVGDTRVPVPAPSPFKKLILPEGAPGEPQRTGRSHVGPYSARLEFEKIRKLMKPLRVSVKNLSNIGEGRSSPARPSRRMLVHPQESTTLSQMGLSPRGGRLRGEQAIGIANRARVSHVINPTDSRIVQSLRTPVGGPEAWMNAQRVRASHIFNDTGETESTDGRGKRLSESYTNGVLGSSRGMASALAGGQGGSGILVRPPSPKRRIGKRMVRAPLGLGQWPFEARVLDLVDEASAF</sequence>
<keyword evidence="2 5" id="KW-0067">ATP-binding</keyword>
<dbReference type="GO" id="GO:0003777">
    <property type="term" value="F:microtubule motor activity"/>
    <property type="evidence" value="ECO:0007669"/>
    <property type="project" value="InterPro"/>
</dbReference>
<evidence type="ECO:0000256" key="2">
    <source>
        <dbReference type="ARBA" id="ARBA00022840"/>
    </source>
</evidence>
<feature type="coiled-coil region" evidence="6">
    <location>
        <begin position="944"/>
        <end position="978"/>
    </location>
</feature>
<evidence type="ECO:0000256" key="6">
    <source>
        <dbReference type="SAM" id="Coils"/>
    </source>
</evidence>
<dbReference type="GO" id="GO:0005524">
    <property type="term" value="F:ATP binding"/>
    <property type="evidence" value="ECO:0007669"/>
    <property type="project" value="UniProtKB-UniRule"/>
</dbReference>
<dbReference type="SUPFAM" id="SSF81631">
    <property type="entry name" value="PAP/OAS1 substrate-binding domain"/>
    <property type="match status" value="1"/>
</dbReference>
<proteinExistence type="inferred from homology"/>
<dbReference type="PANTHER" id="PTHR47968">
    <property type="entry name" value="CENTROMERE PROTEIN E"/>
    <property type="match status" value="1"/>
</dbReference>
<dbReference type="InterPro" id="IPR001752">
    <property type="entry name" value="Kinesin_motor_dom"/>
</dbReference>
<dbReference type="GO" id="GO:0008017">
    <property type="term" value="F:microtubule binding"/>
    <property type="evidence" value="ECO:0007669"/>
    <property type="project" value="InterPro"/>
</dbReference>
<dbReference type="SUPFAM" id="SSF81301">
    <property type="entry name" value="Nucleotidyltransferase"/>
    <property type="match status" value="1"/>
</dbReference>
<dbReference type="SUPFAM" id="SSF52540">
    <property type="entry name" value="P-loop containing nucleoside triphosphate hydrolases"/>
    <property type="match status" value="1"/>
</dbReference>
<comment type="similarity">
    <text evidence="5">Belongs to the TRAFAC class myosin-kinesin ATPase superfamily. Kinesin family.</text>
</comment>
<feature type="region of interest" description="Disordered" evidence="7">
    <location>
        <begin position="56"/>
        <end position="75"/>
    </location>
</feature>
<evidence type="ECO:0000313" key="10">
    <source>
        <dbReference type="Proteomes" id="UP000541610"/>
    </source>
</evidence>
<dbReference type="Pfam" id="PF00225">
    <property type="entry name" value="Kinesin"/>
    <property type="match status" value="1"/>
</dbReference>
<feature type="region of interest" description="Disordered" evidence="7">
    <location>
        <begin position="979"/>
        <end position="1046"/>
    </location>
</feature>
<evidence type="ECO:0000256" key="1">
    <source>
        <dbReference type="ARBA" id="ARBA00022741"/>
    </source>
</evidence>
<dbReference type="PROSITE" id="PS00411">
    <property type="entry name" value="KINESIN_MOTOR_1"/>
    <property type="match status" value="1"/>
</dbReference>
<dbReference type="Pfam" id="PF22600">
    <property type="entry name" value="MTPAP-like_central"/>
    <property type="match status" value="1"/>
</dbReference>
<feature type="binding site" evidence="5">
    <location>
        <begin position="555"/>
        <end position="562"/>
    </location>
    <ligand>
        <name>ATP</name>
        <dbReference type="ChEBI" id="CHEBI:30616"/>
    </ligand>
</feature>
<feature type="region of interest" description="Disordered" evidence="7">
    <location>
        <begin position="1077"/>
        <end position="1097"/>
    </location>
</feature>
<feature type="region of interest" description="Disordered" evidence="7">
    <location>
        <begin position="1125"/>
        <end position="1151"/>
    </location>
</feature>
<evidence type="ECO:0000256" key="7">
    <source>
        <dbReference type="SAM" id="MobiDB-lite"/>
    </source>
</evidence>
<dbReference type="EMBL" id="JABANP010000025">
    <property type="protein sequence ID" value="KAF4695009.1"/>
    <property type="molecule type" value="Genomic_DNA"/>
</dbReference>
<comment type="caution">
    <text evidence="9">The sequence shown here is derived from an EMBL/GenBank/DDBJ whole genome shotgun (WGS) entry which is preliminary data.</text>
</comment>
<dbReference type="PRINTS" id="PR00380">
    <property type="entry name" value="KINESINHEAVY"/>
</dbReference>
<evidence type="ECO:0000313" key="9">
    <source>
        <dbReference type="EMBL" id="KAF4695009.1"/>
    </source>
</evidence>
<evidence type="ECO:0000259" key="8">
    <source>
        <dbReference type="PROSITE" id="PS50067"/>
    </source>
</evidence>
<evidence type="ECO:0000256" key="3">
    <source>
        <dbReference type="ARBA" id="ARBA00023054"/>
    </source>
</evidence>
<dbReference type="InterPro" id="IPR027417">
    <property type="entry name" value="P-loop_NTPase"/>
</dbReference>
<dbReference type="PROSITE" id="PS50067">
    <property type="entry name" value="KINESIN_MOTOR_2"/>
    <property type="match status" value="1"/>
</dbReference>
<dbReference type="InterPro" id="IPR027640">
    <property type="entry name" value="Kinesin-like_fam"/>
</dbReference>
<dbReference type="SMART" id="SM00129">
    <property type="entry name" value="KISc"/>
    <property type="match status" value="1"/>
</dbReference>
<dbReference type="OrthoDB" id="273917at2759"/>
<dbReference type="Gene3D" id="3.40.850.10">
    <property type="entry name" value="Kinesin motor domain"/>
    <property type="match status" value="1"/>
</dbReference>
<accession>A0A7J6PFY6</accession>
<name>A0A7J6PFY6_PEROL</name>
<feature type="region of interest" description="Disordered" evidence="7">
    <location>
        <begin position="1"/>
        <end position="22"/>
    </location>
</feature>
<dbReference type="PANTHER" id="PTHR47968:SF75">
    <property type="entry name" value="CENTROMERE-ASSOCIATED PROTEIN E"/>
    <property type="match status" value="1"/>
</dbReference>
<evidence type="ECO:0000256" key="5">
    <source>
        <dbReference type="PROSITE-ProRule" id="PRU00283"/>
    </source>
</evidence>
<feature type="compositionally biased region" description="Low complexity" evidence="7">
    <location>
        <begin position="9"/>
        <end position="21"/>
    </location>
</feature>
<dbReference type="InterPro" id="IPR054708">
    <property type="entry name" value="MTPAP-like_central"/>
</dbReference>
<feature type="domain" description="Kinesin motor" evidence="8">
    <location>
        <begin position="490"/>
        <end position="744"/>
    </location>
</feature>
<gene>
    <name evidence="9" type="primary">KIP2</name>
    <name evidence="9" type="ORF">FOZ60_006132</name>
</gene>
<evidence type="ECO:0000256" key="4">
    <source>
        <dbReference type="ARBA" id="ARBA00023175"/>
    </source>
</evidence>
<dbReference type="InterPro" id="IPR043519">
    <property type="entry name" value="NT_sf"/>
</dbReference>
<dbReference type="CDD" id="cd05402">
    <property type="entry name" value="NT_PAP_TUTase"/>
    <property type="match status" value="1"/>
</dbReference>
<feature type="compositionally biased region" description="Basic and acidic residues" evidence="7">
    <location>
        <begin position="56"/>
        <end position="70"/>
    </location>
</feature>
<keyword evidence="1 5" id="KW-0547">Nucleotide-binding</keyword>
<feature type="region of interest" description="Disordered" evidence="7">
    <location>
        <begin position="476"/>
        <end position="512"/>
    </location>
</feature>
<reference evidence="9 10" key="1">
    <citation type="submission" date="2020-04" db="EMBL/GenBank/DDBJ databases">
        <title>Perkinsus olseni comparative genomics.</title>
        <authorList>
            <person name="Bogema D.R."/>
        </authorList>
    </citation>
    <scope>NUCLEOTIDE SEQUENCE [LARGE SCALE GENOMIC DNA]</scope>
    <source>
        <strain evidence="9">00978-12</strain>
    </source>
</reference>
<dbReference type="Gene3D" id="3.30.460.10">
    <property type="entry name" value="Beta Polymerase, domain 2"/>
    <property type="match status" value="1"/>
</dbReference>
<dbReference type="Proteomes" id="UP000541610">
    <property type="component" value="Unassembled WGS sequence"/>
</dbReference>
<protein>
    <submittedName>
        <fullName evidence="9">Kinesin-like protein kip2</fullName>
    </submittedName>
</protein>
<dbReference type="GO" id="GO:0007018">
    <property type="term" value="P:microtubule-based movement"/>
    <property type="evidence" value="ECO:0007669"/>
    <property type="project" value="InterPro"/>
</dbReference>
<keyword evidence="4 5" id="KW-0505">Motor protein</keyword>
<keyword evidence="3 6" id="KW-0175">Coiled coil</keyword>